<accession>A0A225D1U6</accession>
<dbReference type="GO" id="GO:0031146">
    <property type="term" value="P:SCF-dependent proteasomal ubiquitin-dependent protein catabolic process"/>
    <property type="evidence" value="ECO:0007669"/>
    <property type="project" value="TreeGrafter"/>
</dbReference>
<dbReference type="InterPro" id="IPR032675">
    <property type="entry name" value="LRR_dom_sf"/>
</dbReference>
<dbReference type="PANTHER" id="PTHR13318">
    <property type="entry name" value="PARTNER OF PAIRED, ISOFORM B-RELATED"/>
    <property type="match status" value="1"/>
</dbReference>
<dbReference type="Gene3D" id="3.80.10.10">
    <property type="entry name" value="Ribonuclease Inhibitor"/>
    <property type="match status" value="3"/>
</dbReference>
<sequence length="279" mass="30746">MGGHVIAVNMVSHETPNKQLFRNSITDTDEALRNVGAFPRLKRLLLMKGQATDEGFRAVAGLADLEEIYVWDGAGLTDAGIKHLTGLTKLRSLHFSNGQLGDDALAVFGRLPNLRRLSLQGNAFTDTGLKHLSALTQLEDLWIGKNKRPITDAGIRNLVGLSRLRQLDLQDAKLDDPGVALLRNMKELRDLYLTSQTGPRAVSDASVEVLSGLTKLNHLIVNNTRLSETGVRRLLALNSLQSLGLTSTEIPMDRWDVWDAFRQIRPDLELNGSKLSPSK</sequence>
<dbReference type="RefSeq" id="WP_088258757.1">
    <property type="nucleotide sequence ID" value="NZ_NIDE01000017.1"/>
</dbReference>
<name>A0A225D1U6_9BACT</name>
<dbReference type="Pfam" id="PF13516">
    <property type="entry name" value="LRR_6"/>
    <property type="match status" value="1"/>
</dbReference>
<reference evidence="2" key="1">
    <citation type="submission" date="2017-06" db="EMBL/GenBank/DDBJ databases">
        <title>Genome analysis of Fimbriiglobus ruber SP5, the first member of the order Planctomycetales with confirmed chitinolytic capability.</title>
        <authorList>
            <person name="Ravin N.V."/>
            <person name="Rakitin A.L."/>
            <person name="Ivanova A.A."/>
            <person name="Beletsky A.V."/>
            <person name="Kulichevskaya I.S."/>
            <person name="Mardanov A.V."/>
            <person name="Dedysh S.N."/>
        </authorList>
    </citation>
    <scope>NUCLEOTIDE SEQUENCE [LARGE SCALE GENOMIC DNA]</scope>
    <source>
        <strain evidence="2">SP5</strain>
    </source>
</reference>
<dbReference type="PANTHER" id="PTHR13318:SF105">
    <property type="entry name" value="F-BOX_LRR-REPEAT PROTEIN 3"/>
    <property type="match status" value="1"/>
</dbReference>
<comment type="caution">
    <text evidence="1">The sequence shown here is derived from an EMBL/GenBank/DDBJ whole genome shotgun (WGS) entry which is preliminary data.</text>
</comment>
<dbReference type="GO" id="GO:0019005">
    <property type="term" value="C:SCF ubiquitin ligase complex"/>
    <property type="evidence" value="ECO:0007669"/>
    <property type="project" value="TreeGrafter"/>
</dbReference>
<evidence type="ECO:0000313" key="1">
    <source>
        <dbReference type="EMBL" id="OWK35580.1"/>
    </source>
</evidence>
<dbReference type="AlphaFoldDB" id="A0A225D1U6"/>
<gene>
    <name evidence="1" type="ORF">FRUB_08143</name>
</gene>
<dbReference type="Proteomes" id="UP000214646">
    <property type="component" value="Unassembled WGS sequence"/>
</dbReference>
<dbReference type="SUPFAM" id="SSF52047">
    <property type="entry name" value="RNI-like"/>
    <property type="match status" value="1"/>
</dbReference>
<dbReference type="EMBL" id="NIDE01000017">
    <property type="protein sequence ID" value="OWK35580.1"/>
    <property type="molecule type" value="Genomic_DNA"/>
</dbReference>
<protein>
    <recommendedName>
        <fullName evidence="3">Alanyl-tRNA synthetase</fullName>
    </recommendedName>
</protein>
<proteinExistence type="predicted"/>
<dbReference type="InterPro" id="IPR001611">
    <property type="entry name" value="Leu-rich_rpt"/>
</dbReference>
<dbReference type="OrthoDB" id="232968at2"/>
<keyword evidence="2" id="KW-1185">Reference proteome</keyword>
<evidence type="ECO:0000313" key="2">
    <source>
        <dbReference type="Proteomes" id="UP000214646"/>
    </source>
</evidence>
<organism evidence="1 2">
    <name type="scientific">Fimbriiglobus ruber</name>
    <dbReference type="NCBI Taxonomy" id="1908690"/>
    <lineage>
        <taxon>Bacteria</taxon>
        <taxon>Pseudomonadati</taxon>
        <taxon>Planctomycetota</taxon>
        <taxon>Planctomycetia</taxon>
        <taxon>Gemmatales</taxon>
        <taxon>Gemmataceae</taxon>
        <taxon>Fimbriiglobus</taxon>
    </lineage>
</organism>
<evidence type="ECO:0008006" key="3">
    <source>
        <dbReference type="Google" id="ProtNLM"/>
    </source>
</evidence>